<dbReference type="PROSITE" id="PS51736">
    <property type="entry name" value="RECOMBINASES_3"/>
    <property type="match status" value="1"/>
</dbReference>
<organism evidence="4 5">
    <name type="scientific">Lysinibacillus sphaericus</name>
    <name type="common">Bacillus sphaericus</name>
    <dbReference type="NCBI Taxonomy" id="1421"/>
    <lineage>
        <taxon>Bacteria</taxon>
        <taxon>Bacillati</taxon>
        <taxon>Bacillota</taxon>
        <taxon>Bacilli</taxon>
        <taxon>Bacillales</taxon>
        <taxon>Bacillaceae</taxon>
        <taxon>Lysinibacillus</taxon>
    </lineage>
</organism>
<proteinExistence type="inferred from homology"/>
<dbReference type="RefSeq" id="WP_132363215.1">
    <property type="nucleotide sequence ID" value="NZ_SADV01000002.1"/>
</dbReference>
<dbReference type="OrthoDB" id="2731197at2"/>
<dbReference type="GO" id="GO:0003677">
    <property type="term" value="F:DNA binding"/>
    <property type="evidence" value="ECO:0007669"/>
    <property type="project" value="InterPro"/>
</dbReference>
<dbReference type="CDD" id="cd00338">
    <property type="entry name" value="Ser_Recombinase"/>
    <property type="match status" value="1"/>
</dbReference>
<dbReference type="Proteomes" id="UP000317944">
    <property type="component" value="Unassembled WGS sequence"/>
</dbReference>
<evidence type="ECO:0000256" key="1">
    <source>
        <dbReference type="ARBA" id="ARBA00009913"/>
    </source>
</evidence>
<dbReference type="Gene3D" id="3.40.50.1390">
    <property type="entry name" value="Resolvase, N-terminal catalytic domain"/>
    <property type="match status" value="1"/>
</dbReference>
<evidence type="ECO:0000259" key="3">
    <source>
        <dbReference type="PROSITE" id="PS51736"/>
    </source>
</evidence>
<comment type="caution">
    <text evidence="4">The sequence shown here is derived from an EMBL/GenBank/DDBJ whole genome shotgun (WGS) entry which is preliminary data.</text>
</comment>
<feature type="compositionally biased region" description="Polar residues" evidence="2">
    <location>
        <begin position="157"/>
        <end position="167"/>
    </location>
</feature>
<sequence length="225" mass="26370">MKMNQQSAVVYCRVSTEKETQSSSLERQQEELMRYAKEQGYEVKHVFKDKHSGYDVEREGLLEMLDFIKEKEIEALFVQDETRLGRGNARMAVLHLLQKTETNVFSMRDEGPIQLNEMDTMLLEILAIVEEYQRRIHNAKIRRGMRRAVENGYRPENNLSNRGNPNGQERKDVPIDEIVNLRNRGFTFEEIAMTLRGLGFEVSKATVHRRYREHQEGSGQNKVTY</sequence>
<dbReference type="SMART" id="SM00857">
    <property type="entry name" value="Resolvase"/>
    <property type="match status" value="1"/>
</dbReference>
<dbReference type="AlphaFoldDB" id="A0A544UWD2"/>
<protein>
    <submittedName>
        <fullName evidence="4">Recombinase family protein</fullName>
    </submittedName>
</protein>
<feature type="region of interest" description="Disordered" evidence="2">
    <location>
        <begin position="152"/>
        <end position="173"/>
    </location>
</feature>
<name>A0A544UWD2_LYSSH</name>
<dbReference type="InterPro" id="IPR036162">
    <property type="entry name" value="Resolvase-like_N_sf"/>
</dbReference>
<dbReference type="PANTHER" id="PTHR30461:SF26">
    <property type="entry name" value="RESOLVASE HOMOLOG YNEB"/>
    <property type="match status" value="1"/>
</dbReference>
<comment type="similarity">
    <text evidence="1">Belongs to the site-specific recombinase resolvase family.</text>
</comment>
<dbReference type="InterPro" id="IPR006119">
    <property type="entry name" value="Resolv_N"/>
</dbReference>
<accession>A0A544UWD2</accession>
<dbReference type="GO" id="GO:0000150">
    <property type="term" value="F:DNA strand exchange activity"/>
    <property type="evidence" value="ECO:0007669"/>
    <property type="project" value="InterPro"/>
</dbReference>
<dbReference type="PANTHER" id="PTHR30461">
    <property type="entry name" value="DNA-INVERTASE FROM LAMBDOID PROPHAGE"/>
    <property type="match status" value="1"/>
</dbReference>
<reference evidence="4 5" key="1">
    <citation type="submission" date="2018-03" db="EMBL/GenBank/DDBJ databases">
        <title>Aerobic endospore-forming bacteria genome sequencing and assembly.</title>
        <authorList>
            <person name="Cavalcante D.A."/>
            <person name="Driks A."/>
            <person name="Putonti C."/>
            <person name="De-Souza M.T."/>
        </authorList>
    </citation>
    <scope>NUCLEOTIDE SEQUENCE [LARGE SCALE GENOMIC DNA]</scope>
    <source>
        <strain evidence="4 5">SDF0037</strain>
    </source>
</reference>
<evidence type="ECO:0000313" key="5">
    <source>
        <dbReference type="Proteomes" id="UP000317944"/>
    </source>
</evidence>
<gene>
    <name evidence="4" type="ORF">C7Y47_02550</name>
</gene>
<dbReference type="EMBL" id="SADV01000002">
    <property type="protein sequence ID" value="TQR38156.1"/>
    <property type="molecule type" value="Genomic_DNA"/>
</dbReference>
<dbReference type="Pfam" id="PF00239">
    <property type="entry name" value="Resolvase"/>
    <property type="match status" value="1"/>
</dbReference>
<dbReference type="SUPFAM" id="SSF53041">
    <property type="entry name" value="Resolvase-like"/>
    <property type="match status" value="1"/>
</dbReference>
<evidence type="ECO:0000313" key="4">
    <source>
        <dbReference type="EMBL" id="TQR38156.1"/>
    </source>
</evidence>
<evidence type="ECO:0000256" key="2">
    <source>
        <dbReference type="SAM" id="MobiDB-lite"/>
    </source>
</evidence>
<dbReference type="InterPro" id="IPR050639">
    <property type="entry name" value="SSR_resolvase"/>
</dbReference>
<feature type="domain" description="Resolvase/invertase-type recombinase catalytic" evidence="3">
    <location>
        <begin position="7"/>
        <end position="152"/>
    </location>
</feature>